<gene>
    <name evidence="1" type="ORF">ShPel53_23</name>
</gene>
<reference evidence="1" key="1">
    <citation type="submission" date="2024-06" db="EMBL/GenBank/DDBJ databases">
        <title>New lytic and new temperate phages specific for Staphylococcus hyicus.</title>
        <authorList>
            <person name="Petrzik K."/>
            <person name="Sovova L."/>
        </authorList>
    </citation>
    <scope>NUCLEOTIDE SEQUENCE</scope>
</reference>
<accession>A0AB39C6P4</accession>
<name>A0AB39C6P4_9CAUD</name>
<organism evidence="1">
    <name type="scientific">Staphylococcus phage Pel53</name>
    <dbReference type="NCBI Taxonomy" id="3234048"/>
    <lineage>
        <taxon>Viruses</taxon>
        <taxon>Duplodnaviria</taxon>
        <taxon>Heunggongvirae</taxon>
        <taxon>Uroviricota</taxon>
        <taxon>Caudoviricetes</taxon>
        <taxon>Chaseviridae</taxon>
        <taxon>Cleopatravirinae</taxon>
    </lineage>
</organism>
<protein>
    <submittedName>
        <fullName evidence="1">Uncharacterized protein</fullName>
    </submittedName>
</protein>
<sequence>MNYALYCYLNKQGFVKHALVNIKTKEVLLADQSIDDFRLVWKKAMHPEHVWETIQLDKHHKIVATATRPDHILPRG</sequence>
<evidence type="ECO:0000313" key="1">
    <source>
        <dbReference type="EMBL" id="XDJ02236.1"/>
    </source>
</evidence>
<dbReference type="EMBL" id="PP952070">
    <property type="protein sequence ID" value="XDJ02236.1"/>
    <property type="molecule type" value="Genomic_DNA"/>
</dbReference>
<proteinExistence type="predicted"/>